<dbReference type="Proteomes" id="UP000712713">
    <property type="component" value="Unassembled WGS sequence"/>
</dbReference>
<dbReference type="GO" id="GO:0004190">
    <property type="term" value="F:aspartic-type endopeptidase activity"/>
    <property type="evidence" value="ECO:0007669"/>
    <property type="project" value="UniProtKB-EC"/>
</dbReference>
<comment type="caution">
    <text evidence="4">The sequence shown here is derived from an EMBL/GenBank/DDBJ whole genome shotgun (WGS) entry which is preliminary data.</text>
</comment>
<dbReference type="GO" id="GO:0006465">
    <property type="term" value="P:signal peptide processing"/>
    <property type="evidence" value="ECO:0007669"/>
    <property type="project" value="TreeGrafter"/>
</dbReference>
<reference evidence="4" key="2">
    <citation type="submission" date="2021-09" db="EMBL/GenBank/DDBJ databases">
        <authorList>
            <person name="Gilroy R."/>
        </authorList>
    </citation>
    <scope>NUCLEOTIDE SEQUENCE</scope>
    <source>
        <strain evidence="4">ChiGjej3B3-7470</strain>
    </source>
</reference>
<dbReference type="EC" id="3.4.23.43" evidence="4"/>
<dbReference type="AlphaFoldDB" id="A0A921EPV5"/>
<keyword evidence="2" id="KW-0812">Transmembrane</keyword>
<keyword evidence="2" id="KW-0472">Membrane</keyword>
<dbReference type="Pfam" id="PF01478">
    <property type="entry name" value="Peptidase_A24"/>
    <property type="match status" value="1"/>
</dbReference>
<comment type="similarity">
    <text evidence="1">Belongs to the peptidase A24 family.</text>
</comment>
<accession>A0A921EPV5</accession>
<feature type="transmembrane region" description="Helical" evidence="2">
    <location>
        <begin position="65"/>
        <end position="83"/>
    </location>
</feature>
<reference evidence="4" key="1">
    <citation type="journal article" date="2021" name="PeerJ">
        <title>Extensive microbial diversity within the chicken gut microbiome revealed by metagenomics and culture.</title>
        <authorList>
            <person name="Gilroy R."/>
            <person name="Ravi A."/>
            <person name="Getino M."/>
            <person name="Pursley I."/>
            <person name="Horton D.L."/>
            <person name="Alikhan N.F."/>
            <person name="Baker D."/>
            <person name="Gharbi K."/>
            <person name="Hall N."/>
            <person name="Watson M."/>
            <person name="Adriaenssens E.M."/>
            <person name="Foster-Nyarko E."/>
            <person name="Jarju S."/>
            <person name="Secka A."/>
            <person name="Antonio M."/>
            <person name="Oren A."/>
            <person name="Chaudhuri R.R."/>
            <person name="La Ragione R."/>
            <person name="Hildebrand F."/>
            <person name="Pallen M.J."/>
        </authorList>
    </citation>
    <scope>NUCLEOTIDE SEQUENCE</scope>
    <source>
        <strain evidence="4">ChiGjej3B3-7470</strain>
    </source>
</reference>
<evidence type="ECO:0000259" key="3">
    <source>
        <dbReference type="Pfam" id="PF01478"/>
    </source>
</evidence>
<sequence length="217" mass="22342">MVWVVSVAIGLVAAAVTAWVVPRVTVDDPDAPEFAGLASPRWVAVSAVAALASAQILWLVPQHTWWLWSAYLAFGVPLILVDLRTTFLPRALDRWLLGAMAIGLAALALADLTAAAWAVAGGAAACLFLFVAYRVSGSLGFGDVRLAAAVGAVAGQHGLMAWAVALFAGTALGAVHGIVHAAVRRAKPSLPAYYPYGPALWLGPLVAAGLLATGWSA</sequence>
<feature type="transmembrane region" description="Helical" evidence="2">
    <location>
        <begin position="42"/>
        <end position="60"/>
    </location>
</feature>
<feature type="transmembrane region" description="Helical" evidence="2">
    <location>
        <begin position="119"/>
        <end position="139"/>
    </location>
</feature>
<feature type="domain" description="Prepilin type IV endopeptidase peptidase" evidence="3">
    <location>
        <begin position="74"/>
        <end position="177"/>
    </location>
</feature>
<dbReference type="PANTHER" id="PTHR30487:SF0">
    <property type="entry name" value="PREPILIN LEADER PEPTIDASE_N-METHYLTRANSFERASE-RELATED"/>
    <property type="match status" value="1"/>
</dbReference>
<keyword evidence="2" id="KW-1133">Transmembrane helix</keyword>
<evidence type="ECO:0000313" key="5">
    <source>
        <dbReference type="Proteomes" id="UP000712713"/>
    </source>
</evidence>
<dbReference type="EMBL" id="DYZF01000151">
    <property type="protein sequence ID" value="HJE51510.1"/>
    <property type="molecule type" value="Genomic_DNA"/>
</dbReference>
<evidence type="ECO:0000313" key="4">
    <source>
        <dbReference type="EMBL" id="HJE51510.1"/>
    </source>
</evidence>
<feature type="transmembrane region" description="Helical" evidence="2">
    <location>
        <begin position="159"/>
        <end position="181"/>
    </location>
</feature>
<dbReference type="PANTHER" id="PTHR30487">
    <property type="entry name" value="TYPE 4 PREPILIN-LIKE PROTEINS LEADER PEPTIDE-PROCESSING ENZYME"/>
    <property type="match status" value="1"/>
</dbReference>
<evidence type="ECO:0000256" key="1">
    <source>
        <dbReference type="ARBA" id="ARBA00005801"/>
    </source>
</evidence>
<evidence type="ECO:0000256" key="2">
    <source>
        <dbReference type="SAM" id="Phobius"/>
    </source>
</evidence>
<feature type="transmembrane region" description="Helical" evidence="2">
    <location>
        <begin position="95"/>
        <end position="112"/>
    </location>
</feature>
<keyword evidence="4" id="KW-0378">Hydrolase</keyword>
<organism evidence="4 5">
    <name type="scientific">Tessaracoccus flavescens</name>
    <dbReference type="NCBI Taxonomy" id="399497"/>
    <lineage>
        <taxon>Bacteria</taxon>
        <taxon>Bacillati</taxon>
        <taxon>Actinomycetota</taxon>
        <taxon>Actinomycetes</taxon>
        <taxon>Propionibacteriales</taxon>
        <taxon>Propionibacteriaceae</taxon>
        <taxon>Tessaracoccus</taxon>
    </lineage>
</organism>
<gene>
    <name evidence="4" type="ORF">K8V15_05975</name>
</gene>
<feature type="transmembrane region" description="Helical" evidence="2">
    <location>
        <begin position="193"/>
        <end position="215"/>
    </location>
</feature>
<dbReference type="InterPro" id="IPR000045">
    <property type="entry name" value="Prepilin_IV_endopep_pep"/>
</dbReference>
<name>A0A921EPV5_9ACTN</name>
<proteinExistence type="inferred from homology"/>
<dbReference type="GO" id="GO:0005886">
    <property type="term" value="C:plasma membrane"/>
    <property type="evidence" value="ECO:0007669"/>
    <property type="project" value="TreeGrafter"/>
</dbReference>
<protein>
    <submittedName>
        <fullName evidence="4">Prepilin peptidase</fullName>
        <ecNumber evidence="4">3.4.23.43</ecNumber>
    </submittedName>
</protein>
<dbReference type="InterPro" id="IPR050882">
    <property type="entry name" value="Prepilin_peptidase/N-MTase"/>
</dbReference>